<evidence type="ECO:0008006" key="3">
    <source>
        <dbReference type="Google" id="ProtNLM"/>
    </source>
</evidence>
<organism evidence="1 2">
    <name type="scientific">Daedalea quercina L-15889</name>
    <dbReference type="NCBI Taxonomy" id="1314783"/>
    <lineage>
        <taxon>Eukaryota</taxon>
        <taxon>Fungi</taxon>
        <taxon>Dikarya</taxon>
        <taxon>Basidiomycota</taxon>
        <taxon>Agaricomycotina</taxon>
        <taxon>Agaricomycetes</taxon>
        <taxon>Polyporales</taxon>
        <taxon>Fomitopsis</taxon>
    </lineage>
</organism>
<proteinExistence type="predicted"/>
<accession>A0A165LQV0</accession>
<dbReference type="SUPFAM" id="SSF52047">
    <property type="entry name" value="RNI-like"/>
    <property type="match status" value="1"/>
</dbReference>
<dbReference type="EMBL" id="KV429120">
    <property type="protein sequence ID" value="KZT64739.1"/>
    <property type="molecule type" value="Genomic_DNA"/>
</dbReference>
<name>A0A165LQV0_9APHY</name>
<dbReference type="OrthoDB" id="3238099at2759"/>
<dbReference type="Proteomes" id="UP000076727">
    <property type="component" value="Unassembled WGS sequence"/>
</dbReference>
<protein>
    <recommendedName>
        <fullName evidence="3">F-box domain-containing protein</fullName>
    </recommendedName>
</protein>
<reference evidence="1 2" key="1">
    <citation type="journal article" date="2016" name="Mol. Biol. Evol.">
        <title>Comparative Genomics of Early-Diverging Mushroom-Forming Fungi Provides Insights into the Origins of Lignocellulose Decay Capabilities.</title>
        <authorList>
            <person name="Nagy L.G."/>
            <person name="Riley R."/>
            <person name="Tritt A."/>
            <person name="Adam C."/>
            <person name="Daum C."/>
            <person name="Floudas D."/>
            <person name="Sun H."/>
            <person name="Yadav J.S."/>
            <person name="Pangilinan J."/>
            <person name="Larsson K.H."/>
            <person name="Matsuura K."/>
            <person name="Barry K."/>
            <person name="Labutti K."/>
            <person name="Kuo R."/>
            <person name="Ohm R.A."/>
            <person name="Bhattacharya S.S."/>
            <person name="Shirouzu T."/>
            <person name="Yoshinaga Y."/>
            <person name="Martin F.M."/>
            <person name="Grigoriev I.V."/>
            <person name="Hibbett D.S."/>
        </authorList>
    </citation>
    <scope>NUCLEOTIDE SEQUENCE [LARGE SCALE GENOMIC DNA]</scope>
    <source>
        <strain evidence="1 2">L-15889</strain>
    </source>
</reference>
<sequence length="497" mass="56986">MSLEAAVESLFITRRSSFHHELLPPEVWVVIIEHCTRASQRTCMSLSRAFHSRTFPILFCEIILCFGAWEAWVADEQLMDTAEDIQRYDELDETRSSRSFDILRRITLDPSFAGVVRSLEIEAYMKDGSKGVFEKCCLIEAIRCLPNLEGFFWNGCSPSPSLGVLDALAESCARLQELAFPILSFVTLPFHKIRGLRWIAFNWTIEDILDPLLDNYQDVKINEETFPNLRELHLFFTTPPSVRLLGGLLNQITHLNLLFIRDLGCLEVLLQNLPHVQSLTLQTLRENQEEQLFMAFTYAPFNLPRLTQLKICGEENEDALLSTNVTLLAEVVRGIPTLQCFDCSFCIAAAHLELLFSAILSLKHLRVLGLHIGHLTNHDTVRDVLRKVPSQLDALALIVSGGALNEYELAELWTRCQRLRYLYLCVWSDDDVTAQDLARAGKSLQLVGLKSSFHYVEREGEDVRLSEKWSDRKVEFRGTDDFGCAEWEWLMREKIIW</sequence>
<keyword evidence="2" id="KW-1185">Reference proteome</keyword>
<evidence type="ECO:0000313" key="1">
    <source>
        <dbReference type="EMBL" id="KZT64739.1"/>
    </source>
</evidence>
<dbReference type="Gene3D" id="3.80.10.10">
    <property type="entry name" value="Ribonuclease Inhibitor"/>
    <property type="match status" value="1"/>
</dbReference>
<dbReference type="InterPro" id="IPR032675">
    <property type="entry name" value="LRR_dom_sf"/>
</dbReference>
<dbReference type="AlphaFoldDB" id="A0A165LQV0"/>
<gene>
    <name evidence="1" type="ORF">DAEQUDRAFT_585906</name>
</gene>
<evidence type="ECO:0000313" key="2">
    <source>
        <dbReference type="Proteomes" id="UP000076727"/>
    </source>
</evidence>